<proteinExistence type="predicted"/>
<keyword evidence="1" id="KW-0472">Membrane</keyword>
<sequence>MYRTKEIAKFACGVTAWEAIVHLSFACCHSLPVKLCGITLTKRLNTIQIIVPALTSSLLAYYAWVRE</sequence>
<evidence type="ECO:0000313" key="3">
    <source>
        <dbReference type="Proteomes" id="UP000004221"/>
    </source>
</evidence>
<keyword evidence="3" id="KW-1185">Reference proteome</keyword>
<reference evidence="2 3" key="1">
    <citation type="journal article" date="2012" name="ISME J.">
        <title>Nitrification expanded: discovery, physiology and genomics of a nitrite-oxidizing bacterium from the phylum Chloroflexi.</title>
        <authorList>
            <person name="Sorokin D.Y."/>
            <person name="Lucker S."/>
            <person name="Vejmelkova D."/>
            <person name="Kostrikina N.A."/>
            <person name="Kleerebezem R."/>
            <person name="Rijpstra W.I."/>
            <person name="Damste J.S."/>
            <person name="Le Paslier D."/>
            <person name="Muyzer G."/>
            <person name="Wagner M."/>
            <person name="van Loosdrecht M.C."/>
            <person name="Daims H."/>
        </authorList>
    </citation>
    <scope>NUCLEOTIDE SEQUENCE [LARGE SCALE GENOMIC DNA]</scope>
    <source>
        <strain evidence="3">none</strain>
    </source>
</reference>
<protein>
    <submittedName>
        <fullName evidence="2">Uncharacterized protein</fullName>
    </submittedName>
</protein>
<feature type="transmembrane region" description="Helical" evidence="1">
    <location>
        <begin position="44"/>
        <end position="64"/>
    </location>
</feature>
<evidence type="ECO:0000313" key="2">
    <source>
        <dbReference type="EMBL" id="CCF84723.1"/>
    </source>
</evidence>
<organism evidence="2 3">
    <name type="scientific">Nitrolancea hollandica Lb</name>
    <dbReference type="NCBI Taxonomy" id="1129897"/>
    <lineage>
        <taxon>Bacteria</taxon>
        <taxon>Pseudomonadati</taxon>
        <taxon>Thermomicrobiota</taxon>
        <taxon>Thermomicrobia</taxon>
        <taxon>Sphaerobacterales</taxon>
        <taxon>Sphaerobacterineae</taxon>
        <taxon>Sphaerobacteraceae</taxon>
        <taxon>Nitrolancea</taxon>
    </lineage>
</organism>
<evidence type="ECO:0000256" key="1">
    <source>
        <dbReference type="SAM" id="Phobius"/>
    </source>
</evidence>
<gene>
    <name evidence="2" type="ORF">NITHO_3830012</name>
</gene>
<keyword evidence="1" id="KW-0812">Transmembrane</keyword>
<name>I4EJ61_9BACT</name>
<comment type="caution">
    <text evidence="2">The sequence shown here is derived from an EMBL/GenBank/DDBJ whole genome shotgun (WGS) entry which is preliminary data.</text>
</comment>
<dbReference type="AlphaFoldDB" id="I4EJ61"/>
<dbReference type="EMBL" id="CAGS01000316">
    <property type="protein sequence ID" value="CCF84723.1"/>
    <property type="molecule type" value="Genomic_DNA"/>
</dbReference>
<accession>I4EJ61</accession>
<dbReference type="RefSeq" id="WP_008479098.1">
    <property type="nucleotide sequence ID" value="NZ_CAGS01000316.1"/>
</dbReference>
<dbReference type="Proteomes" id="UP000004221">
    <property type="component" value="Unassembled WGS sequence"/>
</dbReference>
<keyword evidence="1" id="KW-1133">Transmembrane helix</keyword>